<dbReference type="Proteomes" id="UP000092839">
    <property type="component" value="Chromosome"/>
</dbReference>
<name>A0A1B1UKW3_9BRAD</name>
<dbReference type="Pfam" id="PF00440">
    <property type="entry name" value="TetR_N"/>
    <property type="match status" value="1"/>
</dbReference>
<evidence type="ECO:0000313" key="3">
    <source>
        <dbReference type="EMBL" id="ANW03317.1"/>
    </source>
</evidence>
<keyword evidence="4" id="KW-1185">Reference proteome</keyword>
<keyword evidence="1" id="KW-0238">DNA-binding</keyword>
<proteinExistence type="predicted"/>
<dbReference type="GO" id="GO:0003677">
    <property type="term" value="F:DNA binding"/>
    <property type="evidence" value="ECO:0007669"/>
    <property type="project" value="UniProtKB-KW"/>
</dbReference>
<dbReference type="AlphaFoldDB" id="A0A1B1UKW3"/>
<organism evidence="3 4">
    <name type="scientific">Bradyrhizobium icense</name>
    <dbReference type="NCBI Taxonomy" id="1274631"/>
    <lineage>
        <taxon>Bacteria</taxon>
        <taxon>Pseudomonadati</taxon>
        <taxon>Pseudomonadota</taxon>
        <taxon>Alphaproteobacteria</taxon>
        <taxon>Hyphomicrobiales</taxon>
        <taxon>Nitrobacteraceae</taxon>
        <taxon>Bradyrhizobium</taxon>
    </lineage>
</organism>
<sequence length="95" mass="10024">MRTCGITKGGLYHHFSGKDKLVIAAIERVHGMFRSQIFCPIDASSAPEHSAGRISRPLRGKGVAYNGFNVIMLWSAAVANGYSGSPAATSSASLN</sequence>
<dbReference type="SUPFAM" id="SSF46689">
    <property type="entry name" value="Homeodomain-like"/>
    <property type="match status" value="1"/>
</dbReference>
<gene>
    <name evidence="3" type="ORF">LMTR13_27440</name>
</gene>
<feature type="domain" description="HTH tetR-type" evidence="2">
    <location>
        <begin position="3"/>
        <end position="25"/>
    </location>
</feature>
<dbReference type="KEGG" id="bic:LMTR13_27440"/>
<dbReference type="InterPro" id="IPR001647">
    <property type="entry name" value="HTH_TetR"/>
</dbReference>
<evidence type="ECO:0000256" key="1">
    <source>
        <dbReference type="ARBA" id="ARBA00023125"/>
    </source>
</evidence>
<dbReference type="EMBL" id="CP016428">
    <property type="protein sequence ID" value="ANW03317.1"/>
    <property type="molecule type" value="Genomic_DNA"/>
</dbReference>
<dbReference type="InterPro" id="IPR009057">
    <property type="entry name" value="Homeodomain-like_sf"/>
</dbReference>
<evidence type="ECO:0000313" key="4">
    <source>
        <dbReference type="Proteomes" id="UP000092839"/>
    </source>
</evidence>
<accession>A0A1B1UKW3</accession>
<protein>
    <recommendedName>
        <fullName evidence="2">HTH tetR-type domain-containing protein</fullName>
    </recommendedName>
</protein>
<dbReference type="Gene3D" id="1.10.357.10">
    <property type="entry name" value="Tetracycline Repressor, domain 2"/>
    <property type="match status" value="1"/>
</dbReference>
<reference evidence="3 4" key="1">
    <citation type="submission" date="2016-07" db="EMBL/GenBank/DDBJ databases">
        <title>Complete genome sequence of Bradyrhizobium icense LMTR 13T, a potential inoculant strain isolated from lima bean (Phaseolus lunatus) in Peru.</title>
        <authorList>
            <person name="Ormeno-Orrillo E."/>
            <person name="Duran D."/>
            <person name="Rogel M.A."/>
            <person name="Rey L."/>
            <person name="Imperial J."/>
            <person name="Ruiz-Argueso T."/>
            <person name="Martinez-Romero E."/>
        </authorList>
    </citation>
    <scope>NUCLEOTIDE SEQUENCE [LARGE SCALE GENOMIC DNA]</scope>
    <source>
        <strain evidence="3 4">LMTR 13</strain>
    </source>
</reference>
<evidence type="ECO:0000259" key="2">
    <source>
        <dbReference type="Pfam" id="PF00440"/>
    </source>
</evidence>